<feature type="region of interest" description="Disordered" evidence="1">
    <location>
        <begin position="144"/>
        <end position="166"/>
    </location>
</feature>
<dbReference type="AlphaFoldDB" id="A0A1W2H6X0"/>
<feature type="compositionally biased region" description="Basic and acidic residues" evidence="1">
    <location>
        <begin position="144"/>
        <end position="160"/>
    </location>
</feature>
<proteinExistence type="predicted"/>
<organism evidence="3 4">
    <name type="scientific">Aquiflexum balticum DSM 16537</name>
    <dbReference type="NCBI Taxonomy" id="758820"/>
    <lineage>
        <taxon>Bacteria</taxon>
        <taxon>Pseudomonadati</taxon>
        <taxon>Bacteroidota</taxon>
        <taxon>Cytophagia</taxon>
        <taxon>Cytophagales</taxon>
        <taxon>Cyclobacteriaceae</taxon>
        <taxon>Aquiflexum</taxon>
    </lineage>
</organism>
<evidence type="ECO:0000256" key="2">
    <source>
        <dbReference type="SAM" id="SignalP"/>
    </source>
</evidence>
<name>A0A1W2H6X0_9BACT</name>
<sequence length="166" mass="18604">MKKVFVLLFLMLGFVSVKSMAQDEVEEVTDEEIMKFAAMEEAVAFYLQEKQGQLVEMIKTDETIGGAGRYNEIKAAWGNEDKLAEIKITDAEKEAFQKIQDFMNSLGEDVKNYKVELIMDADVLGAATYNKITKAMSADPSLKEKVDSQITQLKEKRAADGDDVTE</sequence>
<dbReference type="RefSeq" id="WP_084121477.1">
    <property type="nucleotide sequence ID" value="NZ_LT838813.1"/>
</dbReference>
<feature type="chain" id="PRO_5010710672" description="DUF4168 domain-containing protein" evidence="2">
    <location>
        <begin position="22"/>
        <end position="166"/>
    </location>
</feature>
<dbReference type="OrthoDB" id="825862at2"/>
<dbReference type="Proteomes" id="UP000192333">
    <property type="component" value="Chromosome I"/>
</dbReference>
<evidence type="ECO:0000313" key="3">
    <source>
        <dbReference type="EMBL" id="SMD44685.1"/>
    </source>
</evidence>
<dbReference type="EMBL" id="LT838813">
    <property type="protein sequence ID" value="SMD44685.1"/>
    <property type="molecule type" value="Genomic_DNA"/>
</dbReference>
<reference evidence="4" key="1">
    <citation type="submission" date="2017-04" db="EMBL/GenBank/DDBJ databases">
        <authorList>
            <person name="Varghese N."/>
            <person name="Submissions S."/>
        </authorList>
    </citation>
    <scope>NUCLEOTIDE SEQUENCE [LARGE SCALE GENOMIC DNA]</scope>
    <source>
        <strain evidence="4">DSM 16537</strain>
    </source>
</reference>
<dbReference type="STRING" id="758820.SAMN00777080_3311"/>
<accession>A0A1W2H6X0</accession>
<keyword evidence="4" id="KW-1185">Reference proteome</keyword>
<gene>
    <name evidence="3" type="ORF">SAMN00777080_3311</name>
</gene>
<evidence type="ECO:0000313" key="4">
    <source>
        <dbReference type="Proteomes" id="UP000192333"/>
    </source>
</evidence>
<evidence type="ECO:0000256" key="1">
    <source>
        <dbReference type="SAM" id="MobiDB-lite"/>
    </source>
</evidence>
<keyword evidence="2" id="KW-0732">Signal</keyword>
<evidence type="ECO:0008006" key="5">
    <source>
        <dbReference type="Google" id="ProtNLM"/>
    </source>
</evidence>
<feature type="signal peptide" evidence="2">
    <location>
        <begin position="1"/>
        <end position="21"/>
    </location>
</feature>
<protein>
    <recommendedName>
        <fullName evidence="5">DUF4168 domain-containing protein</fullName>
    </recommendedName>
</protein>